<evidence type="ECO:0000313" key="4">
    <source>
        <dbReference type="Proteomes" id="UP000231070"/>
    </source>
</evidence>
<dbReference type="Gene3D" id="3.40.50.150">
    <property type="entry name" value="Vaccinia Virus protein VP39"/>
    <property type="match status" value="1"/>
</dbReference>
<name>A0A2G9WSA0_9HYPH</name>
<dbReference type="EMBL" id="NQVN01000016">
    <property type="protein sequence ID" value="PIO97591.1"/>
    <property type="molecule type" value="Genomic_DNA"/>
</dbReference>
<comment type="caution">
    <text evidence="3">The sequence shown here is derived from an EMBL/GenBank/DDBJ whole genome shotgun (WGS) entry which is preliminary data.</text>
</comment>
<organism evidence="3 4">
    <name type="scientific">Pleomorphomonas carboxyditropha</name>
    <dbReference type="NCBI Taxonomy" id="2023338"/>
    <lineage>
        <taxon>Bacteria</taxon>
        <taxon>Pseudomonadati</taxon>
        <taxon>Pseudomonadota</taxon>
        <taxon>Alphaproteobacteria</taxon>
        <taxon>Hyphomicrobiales</taxon>
        <taxon>Pleomorphomonadaceae</taxon>
        <taxon>Pleomorphomonas</taxon>
    </lineage>
</organism>
<keyword evidence="1" id="KW-0808">Transferase</keyword>
<proteinExistence type="predicted"/>
<feature type="domain" description="Methyltransferase" evidence="2">
    <location>
        <begin position="36"/>
        <end position="128"/>
    </location>
</feature>
<dbReference type="Pfam" id="PF13649">
    <property type="entry name" value="Methyltransf_25"/>
    <property type="match status" value="1"/>
</dbReference>
<gene>
    <name evidence="3" type="ORF">CJ014_19175</name>
</gene>
<dbReference type="GO" id="GO:0016740">
    <property type="term" value="F:transferase activity"/>
    <property type="evidence" value="ECO:0007669"/>
    <property type="project" value="UniProtKB-KW"/>
</dbReference>
<dbReference type="CDD" id="cd02440">
    <property type="entry name" value="AdoMet_MTases"/>
    <property type="match status" value="1"/>
</dbReference>
<dbReference type="AlphaFoldDB" id="A0A2G9WSA0"/>
<dbReference type="PANTHER" id="PTHR43861">
    <property type="entry name" value="TRANS-ACONITATE 2-METHYLTRANSFERASE-RELATED"/>
    <property type="match status" value="1"/>
</dbReference>
<evidence type="ECO:0000259" key="2">
    <source>
        <dbReference type="Pfam" id="PF13649"/>
    </source>
</evidence>
<dbReference type="InterPro" id="IPR041698">
    <property type="entry name" value="Methyltransf_25"/>
</dbReference>
<keyword evidence="4" id="KW-1185">Reference proteome</keyword>
<sequence length="199" mass="21360">MPSWDEEFSKPGYRYGTEPNSFLVEMAGRLPAGARVIAAGDGEGRNGVWLATEGHHVLALDASAVGLAKALALADERGVTIETAVVDLSTYQPEVASADAVVLIYVHMPPAVRRAAHRNLVRTLKPGGLIILEAFHRDQFGRTSGGPKDVAMLFDLAHLAEDFGPDIRAVHSFEGDIDLDEGRGHIGRSAIVRFVGVRI</sequence>
<protein>
    <recommendedName>
        <fullName evidence="2">Methyltransferase domain-containing protein</fullName>
    </recommendedName>
</protein>
<reference evidence="3 4" key="1">
    <citation type="submission" date="2017-08" db="EMBL/GenBank/DDBJ databases">
        <title>Pleomorphomonas carboxidotrophicus sp. nov., a new mesophilic hydrogenogenic carboxidotroph.</title>
        <authorList>
            <person name="Esquivel-Elizondo S."/>
            <person name="Krajmalnik-Brown R."/>
            <person name="Maldonado J."/>
        </authorList>
    </citation>
    <scope>NUCLEOTIDE SEQUENCE [LARGE SCALE GENOMIC DNA]</scope>
    <source>
        <strain evidence="3 4">SVCO-16</strain>
    </source>
</reference>
<dbReference type="OrthoDB" id="9786503at2"/>
<dbReference type="SUPFAM" id="SSF53335">
    <property type="entry name" value="S-adenosyl-L-methionine-dependent methyltransferases"/>
    <property type="match status" value="1"/>
</dbReference>
<evidence type="ECO:0000313" key="3">
    <source>
        <dbReference type="EMBL" id="PIO97591.1"/>
    </source>
</evidence>
<dbReference type="Proteomes" id="UP000231070">
    <property type="component" value="Unassembled WGS sequence"/>
</dbReference>
<dbReference type="PANTHER" id="PTHR43861:SF3">
    <property type="entry name" value="PUTATIVE (AFU_ORTHOLOGUE AFUA_2G14390)-RELATED"/>
    <property type="match status" value="1"/>
</dbReference>
<dbReference type="InterPro" id="IPR029063">
    <property type="entry name" value="SAM-dependent_MTases_sf"/>
</dbReference>
<evidence type="ECO:0000256" key="1">
    <source>
        <dbReference type="ARBA" id="ARBA00022679"/>
    </source>
</evidence>
<dbReference type="RefSeq" id="WP_100082113.1">
    <property type="nucleotide sequence ID" value="NZ_NQVN01000016.1"/>
</dbReference>
<accession>A0A2G9WSA0</accession>